<feature type="compositionally biased region" description="Basic and acidic residues" evidence="3">
    <location>
        <begin position="906"/>
        <end position="920"/>
    </location>
</feature>
<dbReference type="InterPro" id="IPR009449">
    <property type="entry name" value="Sec2_N"/>
</dbReference>
<feature type="compositionally biased region" description="Basic and acidic residues" evidence="3">
    <location>
        <begin position="814"/>
        <end position="824"/>
    </location>
</feature>
<dbReference type="GO" id="GO:0005085">
    <property type="term" value="F:guanyl-nucleotide exchange factor activity"/>
    <property type="evidence" value="ECO:0007669"/>
    <property type="project" value="InterPro"/>
</dbReference>
<gene>
    <name evidence="5" type="ORF">GALMADRAFT_242589</name>
</gene>
<dbReference type="HOGENOM" id="CLU_011813_0_0_1"/>
<dbReference type="InterPro" id="IPR040351">
    <property type="entry name" value="RAB3IL/RAB3IP/Sec2"/>
</dbReference>
<dbReference type="OrthoDB" id="1748564at2759"/>
<dbReference type="STRING" id="685588.A0A067TJZ8"/>
<evidence type="ECO:0000256" key="3">
    <source>
        <dbReference type="SAM" id="MobiDB-lite"/>
    </source>
</evidence>
<dbReference type="SUPFAM" id="SSF144284">
    <property type="entry name" value="Sec2 N-terminal region"/>
    <property type="match status" value="1"/>
</dbReference>
<dbReference type="GO" id="GO:0051286">
    <property type="term" value="C:cell tip"/>
    <property type="evidence" value="ECO:0007669"/>
    <property type="project" value="TreeGrafter"/>
</dbReference>
<feature type="compositionally biased region" description="Low complexity" evidence="3">
    <location>
        <begin position="739"/>
        <end position="761"/>
    </location>
</feature>
<dbReference type="CDD" id="cd21044">
    <property type="entry name" value="Rab11BD_RAB3IP_like"/>
    <property type="match status" value="1"/>
</dbReference>
<dbReference type="GO" id="GO:0006887">
    <property type="term" value="P:exocytosis"/>
    <property type="evidence" value="ECO:0007669"/>
    <property type="project" value="TreeGrafter"/>
</dbReference>
<dbReference type="Gene3D" id="6.10.140.910">
    <property type="match status" value="1"/>
</dbReference>
<feature type="region of interest" description="Disordered" evidence="3">
    <location>
        <begin position="457"/>
        <end position="487"/>
    </location>
</feature>
<accession>A0A067TJZ8</accession>
<dbReference type="AlphaFoldDB" id="A0A067TJZ8"/>
<keyword evidence="6" id="KW-1185">Reference proteome</keyword>
<evidence type="ECO:0000256" key="2">
    <source>
        <dbReference type="SAM" id="Coils"/>
    </source>
</evidence>
<evidence type="ECO:0000259" key="4">
    <source>
        <dbReference type="Pfam" id="PF06428"/>
    </source>
</evidence>
<dbReference type="EMBL" id="KL142372">
    <property type="protein sequence ID" value="KDR80254.1"/>
    <property type="molecule type" value="Genomic_DNA"/>
</dbReference>
<feature type="region of interest" description="Disordered" evidence="3">
    <location>
        <begin position="956"/>
        <end position="997"/>
    </location>
</feature>
<dbReference type="Proteomes" id="UP000027222">
    <property type="component" value="Unassembled WGS sequence"/>
</dbReference>
<dbReference type="PANTHER" id="PTHR14430">
    <property type="entry name" value="RABIN3-RELATED"/>
    <property type="match status" value="1"/>
</dbReference>
<name>A0A067TJZ8_GALM3</name>
<feature type="compositionally biased region" description="Polar residues" evidence="3">
    <location>
        <begin position="383"/>
        <end position="392"/>
    </location>
</feature>
<feature type="domain" description="GDP/GTP exchange factor Sec2 N-terminal" evidence="4">
    <location>
        <begin position="80"/>
        <end position="210"/>
    </location>
</feature>
<evidence type="ECO:0000256" key="1">
    <source>
        <dbReference type="ARBA" id="ARBA00023054"/>
    </source>
</evidence>
<protein>
    <recommendedName>
        <fullName evidence="4">GDP/GTP exchange factor Sec2 N-terminal domain-containing protein</fullName>
    </recommendedName>
</protein>
<feature type="compositionally biased region" description="Low complexity" evidence="3">
    <location>
        <begin position="788"/>
        <end position="813"/>
    </location>
</feature>
<feature type="region of interest" description="Disordered" evidence="3">
    <location>
        <begin position="1"/>
        <end position="45"/>
    </location>
</feature>
<dbReference type="GO" id="GO:0070319">
    <property type="term" value="C:Golgi to plasma membrane transport vesicle"/>
    <property type="evidence" value="ECO:0007669"/>
    <property type="project" value="TreeGrafter"/>
</dbReference>
<feature type="compositionally biased region" description="Low complexity" evidence="3">
    <location>
        <begin position="684"/>
        <end position="696"/>
    </location>
</feature>
<feature type="compositionally biased region" description="Basic and acidic residues" evidence="3">
    <location>
        <begin position="975"/>
        <end position="995"/>
    </location>
</feature>
<evidence type="ECO:0000313" key="5">
    <source>
        <dbReference type="EMBL" id="KDR80254.1"/>
    </source>
</evidence>
<reference evidence="6" key="1">
    <citation type="journal article" date="2014" name="Proc. Natl. Acad. Sci. U.S.A.">
        <title>Extensive sampling of basidiomycete genomes demonstrates inadequacy of the white-rot/brown-rot paradigm for wood decay fungi.</title>
        <authorList>
            <person name="Riley R."/>
            <person name="Salamov A.A."/>
            <person name="Brown D.W."/>
            <person name="Nagy L.G."/>
            <person name="Floudas D."/>
            <person name="Held B.W."/>
            <person name="Levasseur A."/>
            <person name="Lombard V."/>
            <person name="Morin E."/>
            <person name="Otillar R."/>
            <person name="Lindquist E.A."/>
            <person name="Sun H."/>
            <person name="LaButti K.M."/>
            <person name="Schmutz J."/>
            <person name="Jabbour D."/>
            <person name="Luo H."/>
            <person name="Baker S.E."/>
            <person name="Pisabarro A.G."/>
            <person name="Walton J.D."/>
            <person name="Blanchette R.A."/>
            <person name="Henrissat B."/>
            <person name="Martin F."/>
            <person name="Cullen D."/>
            <person name="Hibbett D.S."/>
            <person name="Grigoriev I.V."/>
        </authorList>
    </citation>
    <scope>NUCLEOTIDE SEQUENCE [LARGE SCALE GENOMIC DNA]</scope>
    <source>
        <strain evidence="6">CBS 339.88</strain>
    </source>
</reference>
<feature type="region of interest" description="Disordered" evidence="3">
    <location>
        <begin position="541"/>
        <end position="573"/>
    </location>
</feature>
<proteinExistence type="predicted"/>
<feature type="compositionally biased region" description="Polar residues" evidence="3">
    <location>
        <begin position="9"/>
        <end position="20"/>
    </location>
</feature>
<feature type="compositionally biased region" description="Basic and acidic residues" evidence="3">
    <location>
        <begin position="838"/>
        <end position="873"/>
    </location>
</feature>
<feature type="coiled-coil region" evidence="2">
    <location>
        <begin position="51"/>
        <end position="85"/>
    </location>
</feature>
<keyword evidence="1 2" id="KW-0175">Coiled coil</keyword>
<sequence length="1028" mass="109537">MAEDLQEVSPPQQNGTQTLDNGHERVDSHSVTLSPKQRRGSVDKDAQEMVIESLRAQIQDLFSQVSQLNNKLVKSYDRVSDLEDDLHVASANIRTSSLKVSQLELERTQHLSALNTGLLVEKAHVTSELNRLMEKATEEAAQRGQAESARIAIEKDLDDLSASLFGQANTMVAEARFEKHLSERKVEDAERALKSAEEAVQVMQAQMQAMQAEQEEAEKKSREMEMVMGKGKWTKRRDSDVAVSLRLLSTHSPYQDYLAFLAHLRILHPTSPNTPAMSTLLQLPFLARLLTEDSEPTVRLDLAPSLNWLSRRSVLAAIHSGQLMIEPMSPASLFAESATYPTSTTIAGINSSNDNISCALCGVPIFPTSDSSHPSRPPVHPQSHLTHTHNSTASNSWSGAFFKKTGSIGGYSNGTQPSSPTRSARRLSIGSHLNTQIFIFRLASPPTSTIASLPLPSLTKSSSASQATPSSMPSSYASTSHSSNTNTSLTVTQSYSQNAAQNNQPTTIYPLCMSGWCLNRLRSTCTLWAFVRTGIVEKVWEEELPPPPPPPSTIPVGKGAAGEKPPIPPRKRGLWGIASAIGERAASWSEGDKEKGKKIAASASGETPHEQRRLPPPLPPVSAARSVSHPPPVPASTTAAAPPPPLPKRNEGRSRTSPHSTSPPPRSSTENITINDTPPPAPSAAPAQSSTARTSTDLPPIPLSPIRGAHLQQSTTHGGPPPIPPRAHTPSNVPLPESRPATPAGGPASGPAGPPRTASPAGGPGVVPPPIPRRAAARARGGPGGLGSRPVTPANADAPAAAGVEAETPATAVAEDKPPMKAEAAETTATANGNNDSEPAKDEVVTAAFDKADAAEPDTNKTETSESAPEKQQETVLPDRSLQPSPGSEVFVDAPTTAPQDSTGADETKAETEEKQENMEAKNAVVDTEVGLGLPGQAVAEDETAKPAVNGHVAEGGVHVNGVVEDVPSEALPDEEGKRMKEQEDREKEKEKDKAGFVSDATWEERTWKELVRLREDMFWARVGGFRV</sequence>
<evidence type="ECO:0000313" key="6">
    <source>
        <dbReference type="Proteomes" id="UP000027222"/>
    </source>
</evidence>
<feature type="coiled-coil region" evidence="2">
    <location>
        <begin position="172"/>
        <end position="230"/>
    </location>
</feature>
<organism evidence="5 6">
    <name type="scientific">Galerina marginata (strain CBS 339.88)</name>
    <dbReference type="NCBI Taxonomy" id="685588"/>
    <lineage>
        <taxon>Eukaryota</taxon>
        <taxon>Fungi</taxon>
        <taxon>Dikarya</taxon>
        <taxon>Basidiomycota</taxon>
        <taxon>Agaricomycotina</taxon>
        <taxon>Agaricomycetes</taxon>
        <taxon>Agaricomycetidae</taxon>
        <taxon>Agaricales</taxon>
        <taxon>Agaricineae</taxon>
        <taxon>Strophariaceae</taxon>
        <taxon>Galerina</taxon>
    </lineage>
</organism>
<feature type="region of interest" description="Disordered" evidence="3">
    <location>
        <begin position="585"/>
        <end position="929"/>
    </location>
</feature>
<feature type="region of interest" description="Disordered" evidence="3">
    <location>
        <begin position="369"/>
        <end position="392"/>
    </location>
</feature>
<dbReference type="Pfam" id="PF06428">
    <property type="entry name" value="Sec2p"/>
    <property type="match status" value="1"/>
</dbReference>
<dbReference type="PANTHER" id="PTHR14430:SF0">
    <property type="entry name" value="SEC2P DOMAIN-CONTAINING PROTEIN"/>
    <property type="match status" value="1"/>
</dbReference>